<reference evidence="3" key="1">
    <citation type="submission" date="2023-03" db="EMBL/GenBank/DDBJ databases">
        <title>Massive genome expansion in bonnet fungi (Mycena s.s.) driven by repeated elements and novel gene families across ecological guilds.</title>
        <authorList>
            <consortium name="Lawrence Berkeley National Laboratory"/>
            <person name="Harder C.B."/>
            <person name="Miyauchi S."/>
            <person name="Viragh M."/>
            <person name="Kuo A."/>
            <person name="Thoen E."/>
            <person name="Andreopoulos B."/>
            <person name="Lu D."/>
            <person name="Skrede I."/>
            <person name="Drula E."/>
            <person name="Henrissat B."/>
            <person name="Morin E."/>
            <person name="Kohler A."/>
            <person name="Barry K."/>
            <person name="LaButti K."/>
            <person name="Morin E."/>
            <person name="Salamov A."/>
            <person name="Lipzen A."/>
            <person name="Mereny Z."/>
            <person name="Hegedus B."/>
            <person name="Baldrian P."/>
            <person name="Stursova M."/>
            <person name="Weitz H."/>
            <person name="Taylor A."/>
            <person name="Grigoriev I.V."/>
            <person name="Nagy L.G."/>
            <person name="Martin F."/>
            <person name="Kauserud H."/>
        </authorList>
    </citation>
    <scope>NUCLEOTIDE SEQUENCE</scope>
    <source>
        <strain evidence="3">CBHHK188m</strain>
    </source>
</reference>
<feature type="domain" description="Glucose-methanol-choline oxidoreductase C-terminal" evidence="2">
    <location>
        <begin position="11"/>
        <end position="80"/>
    </location>
</feature>
<evidence type="ECO:0000256" key="1">
    <source>
        <dbReference type="ARBA" id="ARBA00001974"/>
    </source>
</evidence>
<dbReference type="EMBL" id="JARJLG010000083">
    <property type="protein sequence ID" value="KAJ7750056.1"/>
    <property type="molecule type" value="Genomic_DNA"/>
</dbReference>
<dbReference type="InterPro" id="IPR036188">
    <property type="entry name" value="FAD/NAD-bd_sf"/>
</dbReference>
<sequence>DLKIMGDIKFIQKMIAHPSMRDDAGVRAIAPSPETRSDEDIREYAKQTAFTSCHPIGTMLPREKDGVVNPSLLVYGTANLANAFVKTLF</sequence>
<dbReference type="Pfam" id="PF05199">
    <property type="entry name" value="GMC_oxred_C"/>
    <property type="match status" value="1"/>
</dbReference>
<dbReference type="Gene3D" id="3.50.50.60">
    <property type="entry name" value="FAD/NAD(P)-binding domain"/>
    <property type="match status" value="1"/>
</dbReference>
<dbReference type="SUPFAM" id="SSF54373">
    <property type="entry name" value="FAD-linked reductases, C-terminal domain"/>
    <property type="match status" value="1"/>
</dbReference>
<organism evidence="3 4">
    <name type="scientific">Mycena maculata</name>
    <dbReference type="NCBI Taxonomy" id="230809"/>
    <lineage>
        <taxon>Eukaryota</taxon>
        <taxon>Fungi</taxon>
        <taxon>Dikarya</taxon>
        <taxon>Basidiomycota</taxon>
        <taxon>Agaricomycotina</taxon>
        <taxon>Agaricomycetes</taxon>
        <taxon>Agaricomycetidae</taxon>
        <taxon>Agaricales</taxon>
        <taxon>Marasmiineae</taxon>
        <taxon>Mycenaceae</taxon>
        <taxon>Mycena</taxon>
    </lineage>
</organism>
<evidence type="ECO:0000313" key="4">
    <source>
        <dbReference type="Proteomes" id="UP001215280"/>
    </source>
</evidence>
<comment type="caution">
    <text evidence="3">The sequence shown here is derived from an EMBL/GenBank/DDBJ whole genome shotgun (WGS) entry which is preliminary data.</text>
</comment>
<keyword evidence="4" id="KW-1185">Reference proteome</keyword>
<dbReference type="AlphaFoldDB" id="A0AAD7IUI4"/>
<dbReference type="Gene3D" id="3.30.560.10">
    <property type="entry name" value="Glucose Oxidase, domain 3"/>
    <property type="match status" value="1"/>
</dbReference>
<accession>A0AAD7IUI4</accession>
<proteinExistence type="predicted"/>
<dbReference type="GO" id="GO:0016614">
    <property type="term" value="F:oxidoreductase activity, acting on CH-OH group of donors"/>
    <property type="evidence" value="ECO:0007669"/>
    <property type="project" value="InterPro"/>
</dbReference>
<comment type="cofactor">
    <cofactor evidence="1">
        <name>FAD</name>
        <dbReference type="ChEBI" id="CHEBI:57692"/>
    </cofactor>
</comment>
<evidence type="ECO:0000313" key="3">
    <source>
        <dbReference type="EMBL" id="KAJ7750056.1"/>
    </source>
</evidence>
<name>A0AAD7IUI4_9AGAR</name>
<dbReference type="Proteomes" id="UP001215280">
    <property type="component" value="Unassembled WGS sequence"/>
</dbReference>
<gene>
    <name evidence="3" type="ORF">DFH07DRAFT_746368</name>
</gene>
<feature type="non-terminal residue" evidence="3">
    <location>
        <position position="1"/>
    </location>
</feature>
<evidence type="ECO:0000259" key="2">
    <source>
        <dbReference type="Pfam" id="PF05199"/>
    </source>
</evidence>
<protein>
    <recommendedName>
        <fullName evidence="2">Glucose-methanol-choline oxidoreductase C-terminal domain-containing protein</fullName>
    </recommendedName>
</protein>
<dbReference type="InterPro" id="IPR007867">
    <property type="entry name" value="GMC_OxRtase_C"/>
</dbReference>